<dbReference type="InterPro" id="IPR050639">
    <property type="entry name" value="SSR_resolvase"/>
</dbReference>
<dbReference type="PANTHER" id="PTHR30461:SF2">
    <property type="entry name" value="SERINE RECOMBINASE PINE-RELATED"/>
    <property type="match status" value="1"/>
</dbReference>
<name>A0A6V8PI23_9ACTN</name>
<proteinExistence type="predicted"/>
<dbReference type="InterPro" id="IPR006119">
    <property type="entry name" value="Resolv_N"/>
</dbReference>
<evidence type="ECO:0000256" key="3">
    <source>
        <dbReference type="ARBA" id="ARBA00023172"/>
    </source>
</evidence>
<keyword evidence="2" id="KW-0238">DNA-binding</keyword>
<feature type="domain" description="Resolvase/invertase-type recombinase catalytic" evidence="6">
    <location>
        <begin position="34"/>
        <end position="144"/>
    </location>
</feature>
<dbReference type="InterPro" id="IPR036162">
    <property type="entry name" value="Resolvase-like_N_sf"/>
</dbReference>
<dbReference type="PROSITE" id="PS00397">
    <property type="entry name" value="RECOMBINASES_1"/>
    <property type="match status" value="1"/>
</dbReference>
<dbReference type="PANTHER" id="PTHR30461">
    <property type="entry name" value="DNA-INVERTASE FROM LAMBDOID PROPHAGE"/>
    <property type="match status" value="1"/>
</dbReference>
<organism evidence="7 8">
    <name type="scientific">Candidatus Hakubella thermalkaliphila</name>
    <dbReference type="NCBI Taxonomy" id="2754717"/>
    <lineage>
        <taxon>Bacteria</taxon>
        <taxon>Bacillati</taxon>
        <taxon>Actinomycetota</taxon>
        <taxon>Actinomycetota incertae sedis</taxon>
        <taxon>Candidatus Hakubellales</taxon>
        <taxon>Candidatus Hakubellaceae</taxon>
        <taxon>Candidatus Hakubella</taxon>
    </lineage>
</organism>
<feature type="active site" description="O-(5'-phospho-DNA)-serine intermediate" evidence="4 5">
    <location>
        <position position="42"/>
    </location>
</feature>
<dbReference type="GO" id="GO:0000150">
    <property type="term" value="F:DNA strand exchange activity"/>
    <property type="evidence" value="ECO:0007669"/>
    <property type="project" value="InterPro"/>
</dbReference>
<dbReference type="SMART" id="SM00857">
    <property type="entry name" value="Resolvase"/>
    <property type="match status" value="1"/>
</dbReference>
<evidence type="ECO:0000256" key="2">
    <source>
        <dbReference type="ARBA" id="ARBA00023125"/>
    </source>
</evidence>
<dbReference type="InterPro" id="IPR006118">
    <property type="entry name" value="Recombinase_CS"/>
</dbReference>
<evidence type="ECO:0000256" key="5">
    <source>
        <dbReference type="PROSITE-ProRule" id="PRU10137"/>
    </source>
</evidence>
<dbReference type="AlphaFoldDB" id="A0A6V8PI23"/>
<dbReference type="FunFam" id="3.40.50.1390:FF:000002">
    <property type="entry name" value="ORF1 in transposon ISC1904"/>
    <property type="match status" value="1"/>
</dbReference>
<keyword evidence="1" id="KW-0229">DNA integration</keyword>
<evidence type="ECO:0000313" key="8">
    <source>
        <dbReference type="Proteomes" id="UP000588083"/>
    </source>
</evidence>
<evidence type="ECO:0000256" key="1">
    <source>
        <dbReference type="ARBA" id="ARBA00022908"/>
    </source>
</evidence>
<reference evidence="7 8" key="1">
    <citation type="journal article" date="2020" name="Front. Microbiol.">
        <title>Single-cell genomics of novel Actinobacteria with the Wood-Ljungdahl pathway discovered in a serpentinizing system.</title>
        <authorList>
            <person name="Merino N."/>
            <person name="Kawai M."/>
            <person name="Boyd E.S."/>
            <person name="Colman D.R."/>
            <person name="McGlynn S.E."/>
            <person name="Nealson K.H."/>
            <person name="Kurokawa K."/>
            <person name="Hongoh Y."/>
        </authorList>
    </citation>
    <scope>NUCLEOTIDE SEQUENCE [LARGE SCALE GENOMIC DNA]</scope>
    <source>
        <strain evidence="7 8">S34</strain>
    </source>
</reference>
<dbReference type="SUPFAM" id="SSF53041">
    <property type="entry name" value="Resolvase-like"/>
    <property type="match status" value="1"/>
</dbReference>
<sequence length="144" mass="16484">MNDHRTVGGHRRYDSAEIEQLLSVSDGVTVTEKDVALYARVSTQKQVENLTRQHEWLTEVCGERGYRIVLDCSEIASGLNDNRRQFFKIIDAACKGEVKKVVVEHRDRLTRFGFRTIEQFFKGVGCAVEVLEQAEEKGEHEELV</sequence>
<dbReference type="GO" id="GO:0003677">
    <property type="term" value="F:DNA binding"/>
    <property type="evidence" value="ECO:0007669"/>
    <property type="project" value="UniProtKB-KW"/>
</dbReference>
<dbReference type="EMBL" id="BLRZ01000082">
    <property type="protein sequence ID" value="GFP30606.1"/>
    <property type="molecule type" value="Genomic_DNA"/>
</dbReference>
<keyword evidence="3" id="KW-0233">DNA recombination</keyword>
<dbReference type="PROSITE" id="PS51736">
    <property type="entry name" value="RECOMBINASES_3"/>
    <property type="match status" value="1"/>
</dbReference>
<dbReference type="NCBIfam" id="NF033518">
    <property type="entry name" value="transpos_IS607"/>
    <property type="match status" value="1"/>
</dbReference>
<keyword evidence="8" id="KW-1185">Reference proteome</keyword>
<accession>A0A6V8PI23</accession>
<dbReference type="GO" id="GO:0015074">
    <property type="term" value="P:DNA integration"/>
    <property type="evidence" value="ECO:0007669"/>
    <property type="project" value="UniProtKB-KW"/>
</dbReference>
<evidence type="ECO:0000313" key="7">
    <source>
        <dbReference type="EMBL" id="GFP30606.1"/>
    </source>
</evidence>
<evidence type="ECO:0000256" key="4">
    <source>
        <dbReference type="PIRSR" id="PIRSR606118-50"/>
    </source>
</evidence>
<evidence type="ECO:0000259" key="6">
    <source>
        <dbReference type="PROSITE" id="PS51736"/>
    </source>
</evidence>
<dbReference type="Gene3D" id="3.40.50.1390">
    <property type="entry name" value="Resolvase, N-terminal catalytic domain"/>
    <property type="match status" value="1"/>
</dbReference>
<dbReference type="Pfam" id="PF00239">
    <property type="entry name" value="Resolvase"/>
    <property type="match status" value="1"/>
</dbReference>
<gene>
    <name evidence="7" type="ORF">HKBW3S34_01526</name>
</gene>
<dbReference type="Proteomes" id="UP000588083">
    <property type="component" value="Unassembled WGS sequence"/>
</dbReference>
<protein>
    <submittedName>
        <fullName evidence="7">Putative resolvase</fullName>
    </submittedName>
</protein>
<comment type="caution">
    <text evidence="7">The sequence shown here is derived from an EMBL/GenBank/DDBJ whole genome shotgun (WGS) entry which is preliminary data.</text>
</comment>
<dbReference type="InterPro" id="IPR048046">
    <property type="entry name" value="Transpos_IS607"/>
</dbReference>